<evidence type="ECO:0000313" key="3">
    <source>
        <dbReference type="Proteomes" id="UP001153069"/>
    </source>
</evidence>
<feature type="region of interest" description="Disordered" evidence="1">
    <location>
        <begin position="201"/>
        <end position="286"/>
    </location>
</feature>
<keyword evidence="3" id="KW-1185">Reference proteome</keyword>
<gene>
    <name evidence="2" type="ORF">SEMRO_259_G101280.1</name>
</gene>
<protein>
    <submittedName>
        <fullName evidence="2">Uncharacterized protein</fullName>
    </submittedName>
</protein>
<accession>A0A9N8DP78</accession>
<name>A0A9N8DP78_9STRA</name>
<proteinExistence type="predicted"/>
<feature type="compositionally biased region" description="Basic residues" evidence="1">
    <location>
        <begin position="242"/>
        <end position="258"/>
    </location>
</feature>
<organism evidence="2 3">
    <name type="scientific">Seminavis robusta</name>
    <dbReference type="NCBI Taxonomy" id="568900"/>
    <lineage>
        <taxon>Eukaryota</taxon>
        <taxon>Sar</taxon>
        <taxon>Stramenopiles</taxon>
        <taxon>Ochrophyta</taxon>
        <taxon>Bacillariophyta</taxon>
        <taxon>Bacillariophyceae</taxon>
        <taxon>Bacillariophycidae</taxon>
        <taxon>Naviculales</taxon>
        <taxon>Naviculaceae</taxon>
        <taxon>Seminavis</taxon>
    </lineage>
</organism>
<comment type="caution">
    <text evidence="2">The sequence shown here is derived from an EMBL/GenBank/DDBJ whole genome shotgun (WGS) entry which is preliminary data.</text>
</comment>
<reference evidence="2" key="1">
    <citation type="submission" date="2020-06" db="EMBL/GenBank/DDBJ databases">
        <authorList>
            <consortium name="Plant Systems Biology data submission"/>
        </authorList>
    </citation>
    <scope>NUCLEOTIDE SEQUENCE</scope>
    <source>
        <strain evidence="2">D6</strain>
    </source>
</reference>
<dbReference type="AlphaFoldDB" id="A0A9N8DP78"/>
<evidence type="ECO:0000313" key="2">
    <source>
        <dbReference type="EMBL" id="CAB9506227.1"/>
    </source>
</evidence>
<dbReference type="EMBL" id="CAICTM010000258">
    <property type="protein sequence ID" value="CAB9506227.1"/>
    <property type="molecule type" value="Genomic_DNA"/>
</dbReference>
<dbReference type="Proteomes" id="UP001153069">
    <property type="component" value="Unassembled WGS sequence"/>
</dbReference>
<feature type="compositionally biased region" description="Low complexity" evidence="1">
    <location>
        <begin position="230"/>
        <end position="241"/>
    </location>
</feature>
<sequence>MNSTTTTTNVLASKDVSVDFVSAQLNMVKFNGSVTRLEVEGLVHSGKAHHGNVLPLIHDILLSNDTTSRKLHRTRREWESVEFVDHLELQELEQWQQAKNQMMRHYESTASFCPFEWCHGKLTWKATVQIPADSEASLVHQALKHIQNDADIFSIQIASAPIQTDHSPVLMELRSGWASRDAQSTQVLREALNIFQDNQLHGNSIHGSTHSRKVGQKQRLSQRSEQDMENSFSSTFSANSKSSRRGIRRQRKRNKRVHGAPDYNWKAGAFCGGTNAAAPPTQRASE</sequence>
<evidence type="ECO:0000256" key="1">
    <source>
        <dbReference type="SAM" id="MobiDB-lite"/>
    </source>
</evidence>